<proteinExistence type="inferred from homology"/>
<keyword evidence="3" id="KW-0560">Oxidoreductase</keyword>
<dbReference type="GO" id="GO:0020037">
    <property type="term" value="F:heme binding"/>
    <property type="evidence" value="ECO:0007669"/>
    <property type="project" value="InterPro"/>
</dbReference>
<accession>A0A378WW14</accession>
<feature type="region of interest" description="Disordered" evidence="2">
    <location>
        <begin position="1"/>
        <end position="30"/>
    </location>
</feature>
<dbReference type="AlphaFoldDB" id="A0A378WW14"/>
<dbReference type="InterPro" id="IPR036396">
    <property type="entry name" value="Cyt_P450_sf"/>
</dbReference>
<dbReference type="Proteomes" id="UP000255082">
    <property type="component" value="Unassembled WGS sequence"/>
</dbReference>
<name>A0A378WW14_9NOCA</name>
<comment type="similarity">
    <text evidence="1">Belongs to the cytochrome P450 family.</text>
</comment>
<dbReference type="EC" id="1.14.-.-" evidence="3"/>
<protein>
    <submittedName>
        <fullName evidence="3">Cytochrome P450 107B1</fullName>
        <ecNumber evidence="3">1.14.-.-</ecNumber>
    </submittedName>
</protein>
<evidence type="ECO:0000313" key="3">
    <source>
        <dbReference type="EMBL" id="SUA45476.1"/>
    </source>
</evidence>
<dbReference type="PROSITE" id="PS00086">
    <property type="entry name" value="CYTOCHROME_P450"/>
    <property type="match status" value="1"/>
</dbReference>
<dbReference type="PANTHER" id="PTHR46696">
    <property type="entry name" value="P450, PUTATIVE (EUROFUNG)-RELATED"/>
    <property type="match status" value="1"/>
</dbReference>
<dbReference type="InterPro" id="IPR017972">
    <property type="entry name" value="Cyt_P450_CS"/>
</dbReference>
<feature type="compositionally biased region" description="Polar residues" evidence="2">
    <location>
        <begin position="1"/>
        <end position="13"/>
    </location>
</feature>
<organism evidence="3 4">
    <name type="scientific">Nocardia africana</name>
    <dbReference type="NCBI Taxonomy" id="134964"/>
    <lineage>
        <taxon>Bacteria</taxon>
        <taxon>Bacillati</taxon>
        <taxon>Actinomycetota</taxon>
        <taxon>Actinomycetes</taxon>
        <taxon>Mycobacteriales</taxon>
        <taxon>Nocardiaceae</taxon>
        <taxon>Nocardia</taxon>
    </lineage>
</organism>
<sequence>MTTPHSLESSSNRCPVAHDSPIAPDGPRVPLYTEEFAADPRGGYDRMRGHHRSFAPVELAPGVPATLVIGYQAALGILNDPEHFPADPRAWQRTVPADSPILPMLEWRPNALRNTGPVHARFRAANIAAIDGVDLHTVHTAVERIAVPLINSFSADGHADLLTQYIHPLVSANLNTMLGIEPDIAERVAAGMAAIFDATGDAAAGNRMLAAALQEHTDRKRAYPGDDITSRLIAHDSGLDDEEVINQLVSLFGAGIEPQVHLVANALLLMMTDDRFSGSLLGGALTTRDALDWVLFNNPPLVNYCASYPRQPMLIEDVWLPAHQPVLIGIAACNNDPQVREGDRNGNRSHLSWGAGPHACPARQIGYLVAQDAVDQLLDALPDIELAVPVNELRWRPGPFHRALTALPVTFPPSPPLHGALG</sequence>
<evidence type="ECO:0000313" key="4">
    <source>
        <dbReference type="Proteomes" id="UP000255082"/>
    </source>
</evidence>
<dbReference type="GO" id="GO:0004497">
    <property type="term" value="F:monooxygenase activity"/>
    <property type="evidence" value="ECO:0007669"/>
    <property type="project" value="InterPro"/>
</dbReference>
<dbReference type="GO" id="GO:0016705">
    <property type="term" value="F:oxidoreductase activity, acting on paired donors, with incorporation or reduction of molecular oxygen"/>
    <property type="evidence" value="ECO:0007669"/>
    <property type="project" value="InterPro"/>
</dbReference>
<dbReference type="SUPFAM" id="SSF48264">
    <property type="entry name" value="Cytochrome P450"/>
    <property type="match status" value="1"/>
</dbReference>
<reference evidence="3 4" key="1">
    <citation type="submission" date="2018-06" db="EMBL/GenBank/DDBJ databases">
        <authorList>
            <consortium name="Pathogen Informatics"/>
            <person name="Doyle S."/>
        </authorList>
    </citation>
    <scope>NUCLEOTIDE SEQUENCE [LARGE SCALE GENOMIC DNA]</scope>
    <source>
        <strain evidence="3 4">NCTC13184</strain>
    </source>
</reference>
<dbReference type="GO" id="GO:0005506">
    <property type="term" value="F:iron ion binding"/>
    <property type="evidence" value="ECO:0007669"/>
    <property type="project" value="InterPro"/>
</dbReference>
<dbReference type="EMBL" id="UGRU01000001">
    <property type="protein sequence ID" value="SUA45476.1"/>
    <property type="molecule type" value="Genomic_DNA"/>
</dbReference>
<evidence type="ECO:0000256" key="1">
    <source>
        <dbReference type="ARBA" id="ARBA00010617"/>
    </source>
</evidence>
<dbReference type="PANTHER" id="PTHR46696:SF1">
    <property type="entry name" value="CYTOCHROME P450 YJIB-RELATED"/>
    <property type="match status" value="1"/>
</dbReference>
<gene>
    <name evidence="3" type="ORF">NCTC13184_03999</name>
</gene>
<evidence type="ECO:0000256" key="2">
    <source>
        <dbReference type="SAM" id="MobiDB-lite"/>
    </source>
</evidence>
<dbReference type="Gene3D" id="1.10.630.10">
    <property type="entry name" value="Cytochrome P450"/>
    <property type="match status" value="1"/>
</dbReference>